<reference evidence="2 3" key="1">
    <citation type="submission" date="2021-06" db="EMBL/GenBank/DDBJ databases">
        <authorList>
            <person name="Criscuolo A."/>
        </authorList>
    </citation>
    <scope>NUCLEOTIDE SEQUENCE [LARGE SCALE GENOMIC DNA]</scope>
    <source>
        <strain evidence="3">CIP 111802</strain>
    </source>
</reference>
<organism evidence="2 3">
    <name type="scientific">Paenibacillus allorhizosphaerae</name>
    <dbReference type="NCBI Taxonomy" id="2849866"/>
    <lineage>
        <taxon>Bacteria</taxon>
        <taxon>Bacillati</taxon>
        <taxon>Bacillota</taxon>
        <taxon>Bacilli</taxon>
        <taxon>Bacillales</taxon>
        <taxon>Paenibacillaceae</taxon>
        <taxon>Paenibacillus</taxon>
    </lineage>
</organism>
<keyword evidence="1" id="KW-0472">Membrane</keyword>
<proteinExistence type="predicted"/>
<evidence type="ECO:0000256" key="1">
    <source>
        <dbReference type="SAM" id="Phobius"/>
    </source>
</evidence>
<sequence>MQGIIIMLLCLFVMYRMFRRVRRNIGWQQLEPGKMRLFTVIFSVIGMLLLIEGAFYATSLISDAIGILLGLMLAYYGAALTRFEQRGGRWHYRPNTWIGVAVTVLFFGRLIYRFYDMYSMPQGGGVQGGLTLAGKLQTMVSGWTAGLLLVMFAYYVGYNLLILRKQKQLSR</sequence>
<keyword evidence="1" id="KW-1133">Transmembrane helix</keyword>
<dbReference type="Pfam" id="PF07301">
    <property type="entry name" value="DUF1453"/>
    <property type="match status" value="1"/>
</dbReference>
<comment type="caution">
    <text evidence="2">The sequence shown here is derived from an EMBL/GenBank/DDBJ whole genome shotgun (WGS) entry which is preliminary data.</text>
</comment>
<feature type="transmembrane region" description="Helical" evidence="1">
    <location>
        <begin position="64"/>
        <end position="83"/>
    </location>
</feature>
<feature type="transmembrane region" description="Helical" evidence="1">
    <location>
        <begin position="95"/>
        <end position="115"/>
    </location>
</feature>
<feature type="transmembrane region" description="Helical" evidence="1">
    <location>
        <begin position="140"/>
        <end position="161"/>
    </location>
</feature>
<dbReference type="RefSeq" id="WP_218101794.1">
    <property type="nucleotide sequence ID" value="NZ_CAJVCE010000020.1"/>
</dbReference>
<dbReference type="InterPro" id="IPR058247">
    <property type="entry name" value="DUF1453"/>
</dbReference>
<keyword evidence="1" id="KW-0812">Transmembrane</keyword>
<feature type="transmembrane region" description="Helical" evidence="1">
    <location>
        <begin position="37"/>
        <end position="58"/>
    </location>
</feature>
<evidence type="ECO:0000313" key="2">
    <source>
        <dbReference type="EMBL" id="CAG7653765.1"/>
    </source>
</evidence>
<gene>
    <name evidence="2" type="ORF">PAECIP111802_05587</name>
</gene>
<protein>
    <submittedName>
        <fullName evidence="2">Protein csk22</fullName>
    </submittedName>
</protein>
<dbReference type="Proteomes" id="UP000730618">
    <property type="component" value="Unassembled WGS sequence"/>
</dbReference>
<keyword evidence="3" id="KW-1185">Reference proteome</keyword>
<name>A0ABN7TVH4_9BACL</name>
<dbReference type="EMBL" id="CAJVCE010000020">
    <property type="protein sequence ID" value="CAG7653765.1"/>
    <property type="molecule type" value="Genomic_DNA"/>
</dbReference>
<accession>A0ABN7TVH4</accession>
<evidence type="ECO:0000313" key="3">
    <source>
        <dbReference type="Proteomes" id="UP000730618"/>
    </source>
</evidence>